<evidence type="ECO:0000313" key="1">
    <source>
        <dbReference type="EMBL" id="RPA88997.1"/>
    </source>
</evidence>
<dbReference type="Proteomes" id="UP000276215">
    <property type="component" value="Unassembled WGS sequence"/>
</dbReference>
<dbReference type="OrthoDB" id="3257713at2759"/>
<organism evidence="1 2">
    <name type="scientific">Choiromyces venosus 120613-1</name>
    <dbReference type="NCBI Taxonomy" id="1336337"/>
    <lineage>
        <taxon>Eukaryota</taxon>
        <taxon>Fungi</taxon>
        <taxon>Dikarya</taxon>
        <taxon>Ascomycota</taxon>
        <taxon>Pezizomycotina</taxon>
        <taxon>Pezizomycetes</taxon>
        <taxon>Pezizales</taxon>
        <taxon>Tuberaceae</taxon>
        <taxon>Choiromyces</taxon>
    </lineage>
</organism>
<sequence length="87" mass="9882">VPRPSHQSIGGSLLSQLQQDIDRRNKVEYHGQEVTLSADEWKNIKKDALVGFVINDHGKVITILEVSNMTRKLKMGQVLFELIDNQL</sequence>
<name>A0A3N4IUK0_9PEZI</name>
<accession>A0A3N4IUK0</accession>
<gene>
    <name evidence="1" type="ORF">L873DRAFT_1723748</name>
</gene>
<reference evidence="1 2" key="1">
    <citation type="journal article" date="2018" name="Nat. Ecol. Evol.">
        <title>Pezizomycetes genomes reveal the molecular basis of ectomycorrhizal truffle lifestyle.</title>
        <authorList>
            <person name="Murat C."/>
            <person name="Payen T."/>
            <person name="Noel B."/>
            <person name="Kuo A."/>
            <person name="Morin E."/>
            <person name="Chen J."/>
            <person name="Kohler A."/>
            <person name="Krizsan K."/>
            <person name="Balestrini R."/>
            <person name="Da Silva C."/>
            <person name="Montanini B."/>
            <person name="Hainaut M."/>
            <person name="Levati E."/>
            <person name="Barry K.W."/>
            <person name="Belfiori B."/>
            <person name="Cichocki N."/>
            <person name="Clum A."/>
            <person name="Dockter R.B."/>
            <person name="Fauchery L."/>
            <person name="Guy J."/>
            <person name="Iotti M."/>
            <person name="Le Tacon F."/>
            <person name="Lindquist E.A."/>
            <person name="Lipzen A."/>
            <person name="Malagnac F."/>
            <person name="Mello A."/>
            <person name="Molinier V."/>
            <person name="Miyauchi S."/>
            <person name="Poulain J."/>
            <person name="Riccioni C."/>
            <person name="Rubini A."/>
            <person name="Sitrit Y."/>
            <person name="Splivallo R."/>
            <person name="Traeger S."/>
            <person name="Wang M."/>
            <person name="Zifcakova L."/>
            <person name="Wipf D."/>
            <person name="Zambonelli A."/>
            <person name="Paolocci F."/>
            <person name="Nowrousian M."/>
            <person name="Ottonello S."/>
            <person name="Baldrian P."/>
            <person name="Spatafora J.W."/>
            <person name="Henrissat B."/>
            <person name="Nagy L.G."/>
            <person name="Aury J.M."/>
            <person name="Wincker P."/>
            <person name="Grigoriev I.V."/>
            <person name="Bonfante P."/>
            <person name="Martin F.M."/>
        </authorList>
    </citation>
    <scope>NUCLEOTIDE SEQUENCE [LARGE SCALE GENOMIC DNA]</scope>
    <source>
        <strain evidence="1 2">120613-1</strain>
    </source>
</reference>
<protein>
    <recommendedName>
        <fullName evidence="3">DUF659 domain-containing protein</fullName>
    </recommendedName>
</protein>
<evidence type="ECO:0000313" key="2">
    <source>
        <dbReference type="Proteomes" id="UP000276215"/>
    </source>
</evidence>
<dbReference type="AlphaFoldDB" id="A0A3N4IUK0"/>
<dbReference type="STRING" id="1336337.A0A3N4IUK0"/>
<keyword evidence="2" id="KW-1185">Reference proteome</keyword>
<evidence type="ECO:0008006" key="3">
    <source>
        <dbReference type="Google" id="ProtNLM"/>
    </source>
</evidence>
<feature type="non-terminal residue" evidence="1">
    <location>
        <position position="1"/>
    </location>
</feature>
<proteinExistence type="predicted"/>
<dbReference type="EMBL" id="ML120627">
    <property type="protein sequence ID" value="RPA88997.1"/>
    <property type="molecule type" value="Genomic_DNA"/>
</dbReference>